<keyword evidence="3" id="KW-0547">Nucleotide-binding</keyword>
<dbReference type="GO" id="GO:0005739">
    <property type="term" value="C:mitochondrion"/>
    <property type="evidence" value="ECO:0007669"/>
    <property type="project" value="TreeGrafter"/>
</dbReference>
<name>A0A7R8ZKD2_9CRUS</name>
<dbReference type="GO" id="GO:0006422">
    <property type="term" value="P:aspartyl-tRNA aminoacylation"/>
    <property type="evidence" value="ECO:0007669"/>
    <property type="project" value="TreeGrafter"/>
</dbReference>
<dbReference type="GO" id="GO:0003676">
    <property type="term" value="F:nucleic acid binding"/>
    <property type="evidence" value="ECO:0007669"/>
    <property type="project" value="InterPro"/>
</dbReference>
<reference evidence="7" key="1">
    <citation type="submission" date="2020-11" db="EMBL/GenBank/DDBJ databases">
        <authorList>
            <person name="Tran Van P."/>
        </authorList>
    </citation>
    <scope>NUCLEOTIDE SEQUENCE</scope>
</reference>
<dbReference type="InterPro" id="IPR012340">
    <property type="entry name" value="NA-bd_OB-fold"/>
</dbReference>
<dbReference type="Gene3D" id="3.30.1360.30">
    <property type="entry name" value="GAD-like domain"/>
    <property type="match status" value="1"/>
</dbReference>
<dbReference type="PANTHER" id="PTHR22594:SF5">
    <property type="entry name" value="ASPARTATE--TRNA LIGASE, MITOCHONDRIAL"/>
    <property type="match status" value="1"/>
</dbReference>
<dbReference type="SUPFAM" id="SSF55681">
    <property type="entry name" value="Class II aaRS and biotin synthetases"/>
    <property type="match status" value="1"/>
</dbReference>
<keyword evidence="4" id="KW-0067">ATP-binding</keyword>
<dbReference type="InterPro" id="IPR004524">
    <property type="entry name" value="Asp-tRNA-ligase_1"/>
</dbReference>
<keyword evidence="6" id="KW-0030">Aminoacyl-tRNA synthetase</keyword>
<dbReference type="Pfam" id="PF01336">
    <property type="entry name" value="tRNA_anti-codon"/>
    <property type="match status" value="1"/>
</dbReference>
<comment type="similarity">
    <text evidence="1">Belongs to the class-II aminoacyl-tRNA synthetase family. Type 1 subfamily.</text>
</comment>
<dbReference type="InterPro" id="IPR004364">
    <property type="entry name" value="Aa-tRNA-synt_II"/>
</dbReference>
<dbReference type="SUPFAM" id="SSF55261">
    <property type="entry name" value="GAD domain-like"/>
    <property type="match status" value="1"/>
</dbReference>
<dbReference type="InterPro" id="IPR004365">
    <property type="entry name" value="NA-bd_OB_tRNA"/>
</dbReference>
<dbReference type="Pfam" id="PF00152">
    <property type="entry name" value="tRNA-synt_2"/>
    <property type="match status" value="1"/>
</dbReference>
<evidence type="ECO:0000256" key="6">
    <source>
        <dbReference type="ARBA" id="ARBA00023146"/>
    </source>
</evidence>
<dbReference type="PROSITE" id="PS50862">
    <property type="entry name" value="AA_TRNA_LIGASE_II"/>
    <property type="match status" value="1"/>
</dbReference>
<evidence type="ECO:0000256" key="1">
    <source>
        <dbReference type="ARBA" id="ARBA00006303"/>
    </source>
</evidence>
<keyword evidence="2" id="KW-0436">Ligase</keyword>
<dbReference type="GO" id="GO:0005524">
    <property type="term" value="F:ATP binding"/>
    <property type="evidence" value="ECO:0007669"/>
    <property type="project" value="UniProtKB-KW"/>
</dbReference>
<dbReference type="HAMAP" id="MF_00044">
    <property type="entry name" value="Asp_tRNA_synth_type1"/>
    <property type="match status" value="1"/>
</dbReference>
<dbReference type="OrthoDB" id="439710at2759"/>
<sequence length="742" mass="82897">MALLAPPPVGTALERAITRNLLWDAQLHPSLPGAGNSLCEMRMRQLRCVSRLLLALKQTEAGVPRSYVTSQAEGLPDQSNAQADARTCLYTTRTHTCDLSTADIGQRVKISGWVQFQRFNRFLVLRDAYGEVQVSVDESDVVEDLPLESVLEVEGRVERRPAGQSNLGMKSGEVEVLAESVSVLSAPQSPPAFPLHDKAKVPNEKVRMEHRYLDIRRPDMQEVLRRRSEVNHALRRFLVEERGFVEVETPTMFLRTPGGAREFLVPSSNLPGRFYALTQSPQQFKQLLMVGGVDRYFQFARCYRDESTRQDRQVEFTQLDLEMSFPSKEGVMKLVEDLLESAIPEHVKPPFPRMKYEDAFEQYGTDKPDTRFESRIQDFSDQVRNCSLKALKERFIGGGEAAVARGLVFKRGTGYILPLDSLEKENTSVAFLSVRSPGAWKGILGRHVDADTKTHWTKTLGLMDGDLLLISVGDRSQVLKTLGRLRLEVAEAVDRARPSVPPLRDGSKKHFLWLTDFPLFERTEGGAWSSVHHPFTAPLEEDAERLFCDPGSVRAAHWDLVLNGEEVAGGSLRIHSGQVQKRVLEEILKEDPLQLKHLLEALDSGCPPHGGIALGMDRLYACLLSRSSIRDVIAFPKSATGRDPMSGAPAPLNVGADVSTVNGAIPVMDAVEIKADEWISELRLEKKIRDCKQTRIPTESLSVYANWQEAFCLPSIPPTLPVDVLEETTGGEERMDWVEVCL</sequence>
<accession>A0A7R8ZKD2</accession>
<evidence type="ECO:0000256" key="3">
    <source>
        <dbReference type="ARBA" id="ARBA00022741"/>
    </source>
</evidence>
<protein>
    <submittedName>
        <fullName evidence="7">Uncharacterized protein</fullName>
    </submittedName>
</protein>
<dbReference type="NCBIfam" id="TIGR00459">
    <property type="entry name" value="aspS_bact"/>
    <property type="match status" value="1"/>
</dbReference>
<dbReference type="InterPro" id="IPR045864">
    <property type="entry name" value="aa-tRNA-synth_II/BPL/LPL"/>
</dbReference>
<dbReference type="PRINTS" id="PR01042">
    <property type="entry name" value="TRNASYNTHASP"/>
</dbReference>
<keyword evidence="5" id="KW-0648">Protein biosynthesis</keyword>
<dbReference type="Gene3D" id="3.30.930.10">
    <property type="entry name" value="Bira Bifunctional Protein, Domain 2"/>
    <property type="match status" value="1"/>
</dbReference>
<dbReference type="CDD" id="cd04317">
    <property type="entry name" value="EcAspRS_like_N"/>
    <property type="match status" value="1"/>
</dbReference>
<dbReference type="EMBL" id="OB661273">
    <property type="protein sequence ID" value="CAD7227823.1"/>
    <property type="molecule type" value="Genomic_DNA"/>
</dbReference>
<evidence type="ECO:0000256" key="2">
    <source>
        <dbReference type="ARBA" id="ARBA00022598"/>
    </source>
</evidence>
<dbReference type="InterPro" id="IPR047089">
    <property type="entry name" value="Asp-tRNA-ligase_1_N"/>
</dbReference>
<dbReference type="InterPro" id="IPR006195">
    <property type="entry name" value="aa-tRNA-synth_II"/>
</dbReference>
<dbReference type="Gene3D" id="2.40.50.140">
    <property type="entry name" value="Nucleic acid-binding proteins"/>
    <property type="match status" value="1"/>
</dbReference>
<dbReference type="GO" id="GO:0004815">
    <property type="term" value="F:aspartate-tRNA ligase activity"/>
    <property type="evidence" value="ECO:0007669"/>
    <property type="project" value="TreeGrafter"/>
</dbReference>
<organism evidence="7">
    <name type="scientific">Cyprideis torosa</name>
    <dbReference type="NCBI Taxonomy" id="163714"/>
    <lineage>
        <taxon>Eukaryota</taxon>
        <taxon>Metazoa</taxon>
        <taxon>Ecdysozoa</taxon>
        <taxon>Arthropoda</taxon>
        <taxon>Crustacea</taxon>
        <taxon>Oligostraca</taxon>
        <taxon>Ostracoda</taxon>
        <taxon>Podocopa</taxon>
        <taxon>Podocopida</taxon>
        <taxon>Cytherocopina</taxon>
        <taxon>Cytheroidea</taxon>
        <taxon>Cytherideidae</taxon>
        <taxon>Cyprideis</taxon>
    </lineage>
</organism>
<dbReference type="PANTHER" id="PTHR22594">
    <property type="entry name" value="ASPARTYL/LYSYL-TRNA SYNTHETASE"/>
    <property type="match status" value="1"/>
</dbReference>
<gene>
    <name evidence="7" type="ORF">CTOB1V02_LOCUS5718</name>
</gene>
<dbReference type="InterPro" id="IPR002312">
    <property type="entry name" value="Asp/Asn-tRNA-synth_IIb"/>
</dbReference>
<dbReference type="InterPro" id="IPR004115">
    <property type="entry name" value="GAD-like_sf"/>
</dbReference>
<dbReference type="SUPFAM" id="SSF50249">
    <property type="entry name" value="Nucleic acid-binding proteins"/>
    <property type="match status" value="1"/>
</dbReference>
<dbReference type="NCBIfam" id="NF001750">
    <property type="entry name" value="PRK00476.1"/>
    <property type="match status" value="1"/>
</dbReference>
<evidence type="ECO:0000256" key="5">
    <source>
        <dbReference type="ARBA" id="ARBA00022917"/>
    </source>
</evidence>
<proteinExistence type="inferred from homology"/>
<evidence type="ECO:0000313" key="7">
    <source>
        <dbReference type="EMBL" id="CAD7227823.1"/>
    </source>
</evidence>
<evidence type="ECO:0000256" key="4">
    <source>
        <dbReference type="ARBA" id="ARBA00022840"/>
    </source>
</evidence>
<dbReference type="AlphaFoldDB" id="A0A7R8ZKD2"/>